<reference evidence="4" key="4">
    <citation type="submission" date="2025-09" db="UniProtKB">
        <authorList>
            <consortium name="Ensembl"/>
        </authorList>
    </citation>
    <scope>IDENTIFICATION</scope>
</reference>
<dbReference type="EMBL" id="EAAA01001172">
    <property type="status" value="NOT_ANNOTATED_CDS"/>
    <property type="molecule type" value="Genomic_DNA"/>
</dbReference>
<dbReference type="AlphaFoldDB" id="F6ZKY0"/>
<feature type="compositionally biased region" description="Low complexity" evidence="3">
    <location>
        <begin position="425"/>
        <end position="434"/>
    </location>
</feature>
<dbReference type="Proteomes" id="UP000008144">
    <property type="component" value="Chromosome 14"/>
</dbReference>
<dbReference type="Ensembl" id="ENSCINT00000010479.3">
    <property type="protein sequence ID" value="ENSCINP00000010479.3"/>
    <property type="gene ID" value="ENSCING00000005084.3"/>
</dbReference>
<dbReference type="HOGENOM" id="CLU_602609_0_0_1"/>
<name>F6ZKY0_CIOIN</name>
<dbReference type="GeneID" id="100185312"/>
<dbReference type="GO" id="GO:0031116">
    <property type="term" value="P:positive regulation of microtubule polymerization"/>
    <property type="evidence" value="ECO:0000318"/>
    <property type="project" value="GO_Central"/>
</dbReference>
<protein>
    <submittedName>
        <fullName evidence="4">Flocculation protein FLO11</fullName>
    </submittedName>
</protein>
<feature type="compositionally biased region" description="Polar residues" evidence="3">
    <location>
        <begin position="414"/>
        <end position="424"/>
    </location>
</feature>
<keyword evidence="5" id="KW-1185">Reference proteome</keyword>
<reference evidence="4" key="3">
    <citation type="submission" date="2025-08" db="UniProtKB">
        <authorList>
            <consortium name="Ensembl"/>
        </authorList>
    </citation>
    <scope>IDENTIFICATION</scope>
</reference>
<gene>
    <name evidence="4" type="primary">LOC100185312</name>
</gene>
<feature type="region of interest" description="Disordered" evidence="3">
    <location>
        <begin position="287"/>
        <end position="454"/>
    </location>
</feature>
<sequence length="454" mass="50402">MENGEEATDSTGYSSNEDLEVKKLKDLVRKLEKQNEHLRHRTGKLTNSSKRKSIAEVEDASGDNALPDKEEDISSLNDGIALLDEDDLLVNTNYGDDTSWLYQSPAVKSKAKRSDSHSNKTWRSPQEWLTDELEHPTTPQLVSAKQNILRKLDGVYDYNIPSRLSDISYLQRSVEKDLNLTDTYKLEDATDVQVVARMQQEELRKDTVTSTRNSNDRQENTSYTHQTSPRTHHTTGLDVPTNQERKGSLEEELDHHSSSSGSPHHGHHLPVPSQTMTTAYGLYPSTMCKEDESPVRRPSTPTRLERHSPSPRSISPAPARKPNTGVKGLRRSLPHPSRTHTPSKSNSNLASNSYTQEYSTPPSHSAPNIKSSLIAPTSRLTKLTTRTGIPQSPSASSPMGNGARASPARRTLPRPSQTSTSMRYPSTTNTRPTPAAAPEPQPSADIWGDDDEVY</sequence>
<dbReference type="KEGG" id="cin:100185312"/>
<feature type="compositionally biased region" description="Low complexity" evidence="3">
    <location>
        <begin position="258"/>
        <end position="273"/>
    </location>
</feature>
<keyword evidence="2" id="KW-0175">Coiled coil</keyword>
<feature type="region of interest" description="Disordered" evidence="3">
    <location>
        <begin position="201"/>
        <end position="275"/>
    </location>
</feature>
<feature type="region of interest" description="Disordered" evidence="3">
    <location>
        <begin position="106"/>
        <end position="134"/>
    </location>
</feature>
<reference evidence="5" key="1">
    <citation type="journal article" date="2002" name="Science">
        <title>The draft genome of Ciona intestinalis: insights into chordate and vertebrate origins.</title>
        <authorList>
            <person name="Dehal P."/>
            <person name="Satou Y."/>
            <person name="Campbell R.K."/>
            <person name="Chapman J."/>
            <person name="Degnan B."/>
            <person name="De Tomaso A."/>
            <person name="Davidson B."/>
            <person name="Di Gregorio A."/>
            <person name="Gelpke M."/>
            <person name="Goodstein D.M."/>
            <person name="Harafuji N."/>
            <person name="Hastings K.E."/>
            <person name="Ho I."/>
            <person name="Hotta K."/>
            <person name="Huang W."/>
            <person name="Kawashima T."/>
            <person name="Lemaire P."/>
            <person name="Martinez D."/>
            <person name="Meinertzhagen I.A."/>
            <person name="Necula S."/>
            <person name="Nonaka M."/>
            <person name="Putnam N."/>
            <person name="Rash S."/>
            <person name="Saiga H."/>
            <person name="Satake M."/>
            <person name="Terry A."/>
            <person name="Yamada L."/>
            <person name="Wang H.G."/>
            <person name="Awazu S."/>
            <person name="Azumi K."/>
            <person name="Boore J."/>
            <person name="Branno M."/>
            <person name="Chin-Bow S."/>
            <person name="DeSantis R."/>
            <person name="Doyle S."/>
            <person name="Francino P."/>
            <person name="Keys D.N."/>
            <person name="Haga S."/>
            <person name="Hayashi H."/>
            <person name="Hino K."/>
            <person name="Imai K.S."/>
            <person name="Inaba K."/>
            <person name="Kano S."/>
            <person name="Kobayashi K."/>
            <person name="Kobayashi M."/>
            <person name="Lee B.I."/>
            <person name="Makabe K.W."/>
            <person name="Manohar C."/>
            <person name="Matassi G."/>
            <person name="Medina M."/>
            <person name="Mochizuki Y."/>
            <person name="Mount S."/>
            <person name="Morishita T."/>
            <person name="Miura S."/>
            <person name="Nakayama A."/>
            <person name="Nishizaka S."/>
            <person name="Nomoto H."/>
            <person name="Ohta F."/>
            <person name="Oishi K."/>
            <person name="Rigoutsos I."/>
            <person name="Sano M."/>
            <person name="Sasaki A."/>
            <person name="Sasakura Y."/>
            <person name="Shoguchi E."/>
            <person name="Shin-i T."/>
            <person name="Spagnuolo A."/>
            <person name="Stainier D."/>
            <person name="Suzuki M.M."/>
            <person name="Tassy O."/>
            <person name="Takatori N."/>
            <person name="Tokuoka M."/>
            <person name="Yagi K."/>
            <person name="Yoshizaki F."/>
            <person name="Wada S."/>
            <person name="Zhang C."/>
            <person name="Hyatt P.D."/>
            <person name="Larimer F."/>
            <person name="Detter C."/>
            <person name="Doggett N."/>
            <person name="Glavina T."/>
            <person name="Hawkins T."/>
            <person name="Richardson P."/>
            <person name="Lucas S."/>
            <person name="Kohara Y."/>
            <person name="Levine M."/>
            <person name="Satoh N."/>
            <person name="Rokhsar D.S."/>
        </authorList>
    </citation>
    <scope>NUCLEOTIDE SEQUENCE [LARGE SCALE GENOMIC DNA]</scope>
</reference>
<dbReference type="FunCoup" id="F6ZKY0">
    <property type="interactions" value="11"/>
</dbReference>
<dbReference type="PANTHER" id="PTHR22406:SF7">
    <property type="entry name" value="NASCENT POLYPEPTIDE-ASSOCIATED COMPLEX SUBUNIT ALPHA, MUSCLE-SPECIFIC FORM"/>
    <property type="match status" value="1"/>
</dbReference>
<feature type="compositionally biased region" description="Basic and acidic residues" evidence="3">
    <location>
        <begin position="243"/>
        <end position="257"/>
    </location>
</feature>
<dbReference type="InParanoid" id="F6ZKY0"/>
<evidence type="ECO:0000313" key="5">
    <source>
        <dbReference type="Proteomes" id="UP000008144"/>
    </source>
</evidence>
<dbReference type="OMA" id="ENTSYTH"/>
<dbReference type="GO" id="GO:0031122">
    <property type="term" value="P:cytoplasmic microtubule organization"/>
    <property type="evidence" value="ECO:0000318"/>
    <property type="project" value="GO_Central"/>
</dbReference>
<feature type="compositionally biased region" description="Polar residues" evidence="3">
    <location>
        <begin position="339"/>
        <end position="399"/>
    </location>
</feature>
<dbReference type="InterPro" id="IPR026179">
    <property type="entry name" value="Slain"/>
</dbReference>
<feature type="region of interest" description="Disordered" evidence="3">
    <location>
        <begin position="32"/>
        <end position="71"/>
    </location>
</feature>
<dbReference type="OrthoDB" id="6347145at2759"/>
<evidence type="ECO:0000256" key="1">
    <source>
        <dbReference type="ARBA" id="ARBA00006652"/>
    </source>
</evidence>
<feature type="compositionally biased region" description="Low complexity" evidence="3">
    <location>
        <begin position="310"/>
        <end position="320"/>
    </location>
</feature>
<reference evidence="4" key="2">
    <citation type="journal article" date="2008" name="Genome Biol.">
        <title>Improved genome assembly and evidence-based global gene model set for the chordate Ciona intestinalis: new insight into intron and operon populations.</title>
        <authorList>
            <person name="Satou Y."/>
            <person name="Mineta K."/>
            <person name="Ogasawara M."/>
            <person name="Sasakura Y."/>
            <person name="Shoguchi E."/>
            <person name="Ueno K."/>
            <person name="Yamada L."/>
            <person name="Matsumoto J."/>
            <person name="Wasserscheid J."/>
            <person name="Dewar K."/>
            <person name="Wiley G.B."/>
            <person name="Macmil S.L."/>
            <person name="Roe B.A."/>
            <person name="Zeller R.W."/>
            <person name="Hastings K.E."/>
            <person name="Lemaire P."/>
            <person name="Lindquist E."/>
            <person name="Endo T."/>
            <person name="Hotta K."/>
            <person name="Inaba K."/>
        </authorList>
    </citation>
    <scope>NUCLEOTIDE SEQUENCE [LARGE SCALE GENOMIC DNA]</scope>
    <source>
        <strain evidence="4">wild type</strain>
    </source>
</reference>
<organism evidence="4 5">
    <name type="scientific">Ciona intestinalis</name>
    <name type="common">Transparent sea squirt</name>
    <name type="synonym">Ascidia intestinalis</name>
    <dbReference type="NCBI Taxonomy" id="7719"/>
    <lineage>
        <taxon>Eukaryota</taxon>
        <taxon>Metazoa</taxon>
        <taxon>Chordata</taxon>
        <taxon>Tunicata</taxon>
        <taxon>Ascidiacea</taxon>
        <taxon>Phlebobranchia</taxon>
        <taxon>Cionidae</taxon>
        <taxon>Ciona</taxon>
    </lineage>
</organism>
<dbReference type="GeneTree" id="ENSGT00390000017860"/>
<comment type="similarity">
    <text evidence="1">Belongs to the SLAIN motif-containing family.</text>
</comment>
<dbReference type="Pfam" id="PF15301">
    <property type="entry name" value="SLAIN"/>
    <property type="match status" value="1"/>
</dbReference>
<feature type="compositionally biased region" description="Polar residues" evidence="3">
    <location>
        <begin position="220"/>
        <end position="229"/>
    </location>
</feature>
<dbReference type="PANTHER" id="PTHR22406">
    <property type="entry name" value="NASCENT POLYPEPTIDE-ASSOCIATED COMPLEX SUBUNIT ALPHA, MUSCLE-SPECIFIC FORM"/>
    <property type="match status" value="1"/>
</dbReference>
<evidence type="ECO:0000256" key="2">
    <source>
        <dbReference type="ARBA" id="ARBA00023054"/>
    </source>
</evidence>
<dbReference type="RefSeq" id="XP_009860723.1">
    <property type="nucleotide sequence ID" value="XM_009862421.3"/>
</dbReference>
<accession>A0A1W3JMC2</accession>
<dbReference type="GO" id="GO:0007020">
    <property type="term" value="P:microtubule nucleation"/>
    <property type="evidence" value="ECO:0000318"/>
    <property type="project" value="GO_Central"/>
</dbReference>
<evidence type="ECO:0000313" key="4">
    <source>
        <dbReference type="Ensembl" id="ENSCINP00000010479.3"/>
    </source>
</evidence>
<accession>F6ZKY0</accession>
<proteinExistence type="inferred from homology"/>
<evidence type="ECO:0000256" key="3">
    <source>
        <dbReference type="SAM" id="MobiDB-lite"/>
    </source>
</evidence>